<dbReference type="InParanoid" id="A0A136IY00"/>
<evidence type="ECO:0000259" key="3">
    <source>
        <dbReference type="PROSITE" id="PS51391"/>
    </source>
</evidence>
<sequence length="833" mass="90168">MSANKPPAGFPDVEAKLQTASKQSAFEKQKQEAEAKRKREAAETAAVYESFVKSFDNDDDDDDPLNQFTRARGPQHGSPFGRGGGAFGGGGGAPPRRHFGSSIGGTPGPLKSGPGSLGPLPTPKSGPGSLGPSPSAFDRRRHNDEVSTRGGFRSGSGERDRGYDNRRDAFRSSGRAVFEDTEHSSTPTKSVNKAFNVSDDEADDVKTRDQAEERAVAKPTLRLANLPPGTSPAVVKALLPIGLAVENVKILPAVVPAGSTEKKSFTAIVTVSKETPAADLDAAVSALQNRYLGYGFYLTIHRHLSSAVSTSAVASNIASSTTASHPFGAKPVPQVGENTARPFQHGGRRGYAPPTSYGPSGSLSRTILHVPVQAPGNVKQITLIHKVVESVLQHGPEFEALLMSRPEVQKDEQWAWIWDARSEGGIWYRWRLWEIATGLYNKNGTLSTYVPIFEDSHAWKLPKKPLSYEFTTTINEFVSDPEYNSSEDDESDNEATKPGDKPVEGQLAYLSPLDKAKLTHLLTRLPTSLARIRKGDIARITAFAITHSSRGADEVADLIVCNVVKPLSLTVPDAERSKDQGLETENAARPVEEILSKAVEAQDKSGASLVALYVVSDILSSSATSGVRHAWRFRQLFELALKCRRVFEVLGLMAEKNNWGRLRADKWKRSIGLVLDLWEGWSVFPVESQRFFVETFENPPSAKKEEQMEAAAKRANKWKTVEAGAARVAEATGFRPLPASGYSADATGDIEGDVMDEDDEEYGTDDEEMDTDIDGVPMDDEDDASKGDRMDEDNVLPDTATTGAVAEKAPSQAAPAPRKRMTAADMFADSDAS</sequence>
<feature type="non-terminal residue" evidence="4">
    <location>
        <position position="833"/>
    </location>
</feature>
<dbReference type="PROSITE" id="PS51391">
    <property type="entry name" value="CID"/>
    <property type="match status" value="1"/>
</dbReference>
<gene>
    <name evidence="4" type="ORF">Micbo1qcDRAFT_98078</name>
</gene>
<dbReference type="InterPro" id="IPR000061">
    <property type="entry name" value="Surp"/>
</dbReference>
<dbReference type="OrthoDB" id="377209at2759"/>
<feature type="region of interest" description="Disordered" evidence="2">
    <location>
        <begin position="479"/>
        <end position="504"/>
    </location>
</feature>
<reference evidence="5" key="1">
    <citation type="submission" date="2016-02" db="EMBL/GenBank/DDBJ databases">
        <title>Draft genome sequence of Microdochium bolleyi, a fungal endophyte of beachgrass.</title>
        <authorList>
            <consortium name="DOE Joint Genome Institute"/>
            <person name="David A.S."/>
            <person name="May G."/>
            <person name="Haridas S."/>
            <person name="Lim J."/>
            <person name="Wang M."/>
            <person name="Labutti K."/>
            <person name="Lipzen A."/>
            <person name="Barry K."/>
            <person name="Grigoriev I.V."/>
        </authorList>
    </citation>
    <scope>NUCLEOTIDE SEQUENCE [LARGE SCALE GENOMIC DNA]</scope>
    <source>
        <strain evidence="5">J235TASD1</strain>
    </source>
</reference>
<protein>
    <recommendedName>
        <fullName evidence="3">CID domain-containing protein</fullName>
    </recommendedName>
</protein>
<feature type="region of interest" description="Disordered" evidence="2">
    <location>
        <begin position="325"/>
        <end position="358"/>
    </location>
</feature>
<feature type="compositionally biased region" description="Low complexity" evidence="2">
    <location>
        <begin position="108"/>
        <end position="135"/>
    </location>
</feature>
<feature type="compositionally biased region" description="Polar residues" evidence="2">
    <location>
        <begin position="184"/>
        <end position="195"/>
    </location>
</feature>
<feature type="compositionally biased region" description="Gly residues" evidence="2">
    <location>
        <begin position="80"/>
        <end position="93"/>
    </location>
</feature>
<dbReference type="InterPro" id="IPR035967">
    <property type="entry name" value="SWAP/Surp_sf"/>
</dbReference>
<dbReference type="EMBL" id="KQ964254">
    <property type="protein sequence ID" value="KXJ89771.1"/>
    <property type="molecule type" value="Genomic_DNA"/>
</dbReference>
<proteinExistence type="predicted"/>
<accession>A0A136IY00</accession>
<dbReference type="GO" id="GO:0003723">
    <property type="term" value="F:RNA binding"/>
    <property type="evidence" value="ECO:0007669"/>
    <property type="project" value="UniProtKB-KW"/>
</dbReference>
<feature type="compositionally biased region" description="Basic and acidic residues" evidence="2">
    <location>
        <begin position="156"/>
        <end position="170"/>
    </location>
</feature>
<dbReference type="InterPro" id="IPR008942">
    <property type="entry name" value="ENTH_VHS"/>
</dbReference>
<feature type="compositionally biased region" description="Basic and acidic residues" evidence="2">
    <location>
        <begin position="25"/>
        <end position="42"/>
    </location>
</feature>
<feature type="domain" description="CID" evidence="3">
    <location>
        <begin position="510"/>
        <end position="700"/>
    </location>
</feature>
<evidence type="ECO:0000313" key="5">
    <source>
        <dbReference type="Proteomes" id="UP000070501"/>
    </source>
</evidence>
<dbReference type="Proteomes" id="UP000070501">
    <property type="component" value="Unassembled WGS sequence"/>
</dbReference>
<dbReference type="Pfam" id="PF01805">
    <property type="entry name" value="Surp"/>
    <property type="match status" value="1"/>
</dbReference>
<evidence type="ECO:0000256" key="1">
    <source>
        <dbReference type="ARBA" id="ARBA00022884"/>
    </source>
</evidence>
<evidence type="ECO:0000256" key="2">
    <source>
        <dbReference type="SAM" id="MobiDB-lite"/>
    </source>
</evidence>
<dbReference type="AlphaFoldDB" id="A0A136IY00"/>
<dbReference type="PANTHER" id="PTHR23140">
    <property type="entry name" value="RNA PROCESSING PROTEIN LD23810P"/>
    <property type="match status" value="1"/>
</dbReference>
<dbReference type="Gene3D" id="1.25.40.90">
    <property type="match status" value="1"/>
</dbReference>
<dbReference type="InterPro" id="IPR006569">
    <property type="entry name" value="CID_dom"/>
</dbReference>
<dbReference type="STRING" id="196109.A0A136IY00"/>
<dbReference type="PANTHER" id="PTHR23140:SF0">
    <property type="entry name" value="U2 SNRNP-ASSOCIATED SURP MOTIF-CONTAINING PROTEIN"/>
    <property type="match status" value="1"/>
</dbReference>
<name>A0A136IY00_9PEZI</name>
<feature type="compositionally biased region" description="Basic and acidic residues" evidence="2">
    <location>
        <begin position="494"/>
        <end position="503"/>
    </location>
</feature>
<evidence type="ECO:0000313" key="4">
    <source>
        <dbReference type="EMBL" id="KXJ89771.1"/>
    </source>
</evidence>
<dbReference type="Gene3D" id="1.10.10.790">
    <property type="entry name" value="Surp module"/>
    <property type="match status" value="1"/>
</dbReference>
<feature type="compositionally biased region" description="Basic and acidic residues" evidence="2">
    <location>
        <begin position="137"/>
        <end position="147"/>
    </location>
</feature>
<dbReference type="SUPFAM" id="SSF109905">
    <property type="entry name" value="Surp module (SWAP domain)"/>
    <property type="match status" value="1"/>
</dbReference>
<dbReference type="InterPro" id="IPR051485">
    <property type="entry name" value="SR-CTD_assoc_factor"/>
</dbReference>
<feature type="region of interest" description="Disordered" evidence="2">
    <location>
        <begin position="740"/>
        <end position="833"/>
    </location>
</feature>
<keyword evidence="5" id="KW-1185">Reference proteome</keyword>
<feature type="compositionally biased region" description="Acidic residues" evidence="2">
    <location>
        <begin position="748"/>
        <end position="783"/>
    </location>
</feature>
<feature type="region of interest" description="Disordered" evidence="2">
    <location>
        <begin position="1"/>
        <end position="211"/>
    </location>
</feature>
<organism evidence="4 5">
    <name type="scientific">Microdochium bolleyi</name>
    <dbReference type="NCBI Taxonomy" id="196109"/>
    <lineage>
        <taxon>Eukaryota</taxon>
        <taxon>Fungi</taxon>
        <taxon>Dikarya</taxon>
        <taxon>Ascomycota</taxon>
        <taxon>Pezizomycotina</taxon>
        <taxon>Sordariomycetes</taxon>
        <taxon>Xylariomycetidae</taxon>
        <taxon>Xylariales</taxon>
        <taxon>Microdochiaceae</taxon>
        <taxon>Microdochium</taxon>
    </lineage>
</organism>
<keyword evidence="1" id="KW-0694">RNA-binding</keyword>
<dbReference type="GO" id="GO:0006396">
    <property type="term" value="P:RNA processing"/>
    <property type="evidence" value="ECO:0007669"/>
    <property type="project" value="InterPro"/>
</dbReference>
<dbReference type="GO" id="GO:0005634">
    <property type="term" value="C:nucleus"/>
    <property type="evidence" value="ECO:0007669"/>
    <property type="project" value="TreeGrafter"/>
</dbReference>